<keyword evidence="3 6" id="KW-0812">Transmembrane</keyword>
<gene>
    <name evidence="7" type="ORF">HQ43_09590</name>
</gene>
<keyword evidence="5 6" id="KW-0472">Membrane</keyword>
<evidence type="ECO:0000256" key="1">
    <source>
        <dbReference type="ARBA" id="ARBA00004141"/>
    </source>
</evidence>
<evidence type="ECO:0000256" key="3">
    <source>
        <dbReference type="ARBA" id="ARBA00022692"/>
    </source>
</evidence>
<comment type="subcellular location">
    <subcellularLocation>
        <location evidence="1">Membrane</location>
        <topology evidence="1">Multi-pass membrane protein</topology>
    </subcellularLocation>
</comment>
<evidence type="ECO:0000256" key="6">
    <source>
        <dbReference type="RuleBase" id="RU004379"/>
    </source>
</evidence>
<protein>
    <recommendedName>
        <fullName evidence="9">Inner membrane protein YbhL</fullName>
    </recommendedName>
</protein>
<feature type="transmembrane region" description="Helical" evidence="6">
    <location>
        <begin position="156"/>
        <end position="175"/>
    </location>
</feature>
<dbReference type="InterPro" id="IPR006214">
    <property type="entry name" value="Bax_inhibitor_1-related"/>
</dbReference>
<dbReference type="Pfam" id="PF01027">
    <property type="entry name" value="Bax1-I"/>
    <property type="match status" value="1"/>
</dbReference>
<feature type="transmembrane region" description="Helical" evidence="6">
    <location>
        <begin position="129"/>
        <end position="150"/>
    </location>
</feature>
<dbReference type="EMBL" id="JQZV01000013">
    <property type="protein sequence ID" value="KGN92253.1"/>
    <property type="molecule type" value="Genomic_DNA"/>
</dbReference>
<feature type="transmembrane region" description="Helical" evidence="6">
    <location>
        <begin position="102"/>
        <end position="122"/>
    </location>
</feature>
<proteinExistence type="inferred from homology"/>
<evidence type="ECO:0000313" key="7">
    <source>
        <dbReference type="EMBL" id="KGN92253.1"/>
    </source>
</evidence>
<dbReference type="Proteomes" id="UP000030101">
    <property type="component" value="Unassembled WGS sequence"/>
</dbReference>
<dbReference type="PANTHER" id="PTHR23291">
    <property type="entry name" value="BAX INHIBITOR-RELATED"/>
    <property type="match status" value="1"/>
</dbReference>
<reference evidence="7 8" key="1">
    <citation type="submission" date="2014-08" db="EMBL/GenBank/DDBJ databases">
        <title>Porphyromonas canoris strain:OH2762 Genome sequencing.</title>
        <authorList>
            <person name="Wallis C."/>
            <person name="Deusch O."/>
            <person name="O'Flynn C."/>
            <person name="Davis I."/>
            <person name="Jospin G."/>
            <person name="Darling A.E."/>
            <person name="Coil D.A."/>
            <person name="Alexiev A."/>
            <person name="Horsfall A."/>
            <person name="Kirkwood N."/>
            <person name="Harris S."/>
            <person name="Eisen J.A."/>
        </authorList>
    </citation>
    <scope>NUCLEOTIDE SEQUENCE [LARGE SCALE GENOMIC DNA]</scope>
    <source>
        <strain evidence="8">COT-108 OH2762</strain>
    </source>
</reference>
<dbReference type="CDD" id="cd10432">
    <property type="entry name" value="BI-1-like_bacterial"/>
    <property type="match status" value="1"/>
</dbReference>
<evidence type="ECO:0000256" key="4">
    <source>
        <dbReference type="ARBA" id="ARBA00022989"/>
    </source>
</evidence>
<keyword evidence="4 6" id="KW-1133">Transmembrane helix</keyword>
<feature type="transmembrane region" description="Helical" evidence="6">
    <location>
        <begin position="196"/>
        <end position="219"/>
    </location>
</feature>
<feature type="transmembrane region" description="Helical" evidence="6">
    <location>
        <begin position="46"/>
        <end position="63"/>
    </location>
</feature>
<feature type="transmembrane region" description="Helical" evidence="6">
    <location>
        <begin position="75"/>
        <end position="96"/>
    </location>
</feature>
<keyword evidence="8" id="KW-1185">Reference proteome</keyword>
<sequence length="224" mass="24684">MLDTVTMRSMWSKTYGWMALALVVSAFASYISLSTSIFDAIMTSKGLFFGLIIAELVLVFILARSIGKLNSMISFALFMVYALLNGVTLSAILYMYTATSVLSTFLITSGMFATMAFIGFFTKKDLSKFGSIFMMALVGLILASVVNIFLGSPLMYWIVSVAGVIIFCGLTAYDINKFKKLFEEGSIPDTESANKVALMAALSLYLDFINLFIYLLRIIGARRD</sequence>
<dbReference type="PANTHER" id="PTHR23291:SF50">
    <property type="entry name" value="PROTEIN LIFEGUARD 4"/>
    <property type="match status" value="1"/>
</dbReference>
<accession>A0ABR4XKS2</accession>
<evidence type="ECO:0000256" key="2">
    <source>
        <dbReference type="ARBA" id="ARBA00010350"/>
    </source>
</evidence>
<evidence type="ECO:0000313" key="8">
    <source>
        <dbReference type="Proteomes" id="UP000030101"/>
    </source>
</evidence>
<name>A0ABR4XKS2_9PORP</name>
<evidence type="ECO:0000256" key="5">
    <source>
        <dbReference type="ARBA" id="ARBA00023136"/>
    </source>
</evidence>
<comment type="caution">
    <text evidence="7">The sequence shown here is derived from an EMBL/GenBank/DDBJ whole genome shotgun (WGS) entry which is preliminary data.</text>
</comment>
<evidence type="ECO:0008006" key="9">
    <source>
        <dbReference type="Google" id="ProtNLM"/>
    </source>
</evidence>
<organism evidence="7 8">
    <name type="scientific">Porphyromonas canoris</name>
    <dbReference type="NCBI Taxonomy" id="36875"/>
    <lineage>
        <taxon>Bacteria</taxon>
        <taxon>Pseudomonadati</taxon>
        <taxon>Bacteroidota</taxon>
        <taxon>Bacteroidia</taxon>
        <taxon>Bacteroidales</taxon>
        <taxon>Porphyromonadaceae</taxon>
        <taxon>Porphyromonas</taxon>
    </lineage>
</organism>
<comment type="similarity">
    <text evidence="2 6">Belongs to the BI1 family.</text>
</comment>